<dbReference type="GeneID" id="66103156"/>
<feature type="domain" description="tRNA-guanine(15) transglycosylase-like" evidence="1">
    <location>
        <begin position="281"/>
        <end position="481"/>
    </location>
</feature>
<dbReference type="RefSeq" id="XP_043044991.1">
    <property type="nucleotide sequence ID" value="XM_043180860.1"/>
</dbReference>
<dbReference type="OrthoDB" id="27601at2759"/>
<dbReference type="InterPro" id="IPR050852">
    <property type="entry name" value="Queuine_tRNA-ribosyltrfase"/>
</dbReference>
<dbReference type="EMBL" id="MU250525">
    <property type="protein sequence ID" value="KAG7451491.1"/>
    <property type="molecule type" value="Genomic_DNA"/>
</dbReference>
<dbReference type="InterPro" id="IPR002616">
    <property type="entry name" value="tRNA_ribo_trans-like"/>
</dbReference>
<evidence type="ECO:0000259" key="1">
    <source>
        <dbReference type="Pfam" id="PF01702"/>
    </source>
</evidence>
<dbReference type="SUPFAM" id="SSF51713">
    <property type="entry name" value="tRNA-guanine transglycosylase"/>
    <property type="match status" value="1"/>
</dbReference>
<dbReference type="Gene3D" id="3.20.20.105">
    <property type="entry name" value="Queuine tRNA-ribosyltransferase-like"/>
    <property type="match status" value="1"/>
</dbReference>
<protein>
    <recommendedName>
        <fullName evidence="1">tRNA-guanine(15) transglycosylase-like domain-containing protein</fullName>
    </recommendedName>
</protein>
<evidence type="ECO:0000313" key="3">
    <source>
        <dbReference type="Proteomes" id="UP000812287"/>
    </source>
</evidence>
<comment type="caution">
    <text evidence="2">The sequence shown here is derived from an EMBL/GenBank/DDBJ whole genome shotgun (WGS) entry which is preliminary data.</text>
</comment>
<feature type="domain" description="tRNA-guanine(15) transglycosylase-like" evidence="1">
    <location>
        <begin position="28"/>
        <end position="229"/>
    </location>
</feature>
<evidence type="ECO:0000313" key="2">
    <source>
        <dbReference type="EMBL" id="KAG7451491.1"/>
    </source>
</evidence>
<dbReference type="PANTHER" id="PTHR46064:SF1">
    <property type="entry name" value="QUEUINE TRNA-RIBOSYLTRANSFERASE ACCESSORY SUBUNIT 2"/>
    <property type="match status" value="1"/>
</dbReference>
<organism evidence="2 3">
    <name type="scientific">Guyanagaster necrorhizus</name>
    <dbReference type="NCBI Taxonomy" id="856835"/>
    <lineage>
        <taxon>Eukaryota</taxon>
        <taxon>Fungi</taxon>
        <taxon>Dikarya</taxon>
        <taxon>Basidiomycota</taxon>
        <taxon>Agaricomycotina</taxon>
        <taxon>Agaricomycetes</taxon>
        <taxon>Agaricomycetidae</taxon>
        <taxon>Agaricales</taxon>
        <taxon>Marasmiineae</taxon>
        <taxon>Physalacriaceae</taxon>
        <taxon>Guyanagaster</taxon>
    </lineage>
</organism>
<reference evidence="2" key="1">
    <citation type="submission" date="2020-11" db="EMBL/GenBank/DDBJ databases">
        <title>Adaptations for nitrogen fixation in a non-lichenized fungal sporocarp promotes dispersal by wood-feeding termites.</title>
        <authorList>
            <consortium name="DOE Joint Genome Institute"/>
            <person name="Koch R.A."/>
            <person name="Yoon G."/>
            <person name="Arayal U."/>
            <person name="Lail K."/>
            <person name="Amirebrahimi M."/>
            <person name="Labutti K."/>
            <person name="Lipzen A."/>
            <person name="Riley R."/>
            <person name="Barry K."/>
            <person name="Henrissat B."/>
            <person name="Grigoriev I.V."/>
            <person name="Herr J.R."/>
            <person name="Aime M.C."/>
        </authorList>
    </citation>
    <scope>NUCLEOTIDE SEQUENCE</scope>
    <source>
        <strain evidence="2">MCA 3950</strain>
    </source>
</reference>
<dbReference type="GO" id="GO:0006400">
    <property type="term" value="P:tRNA modification"/>
    <property type="evidence" value="ECO:0007669"/>
    <property type="project" value="InterPro"/>
</dbReference>
<dbReference type="Pfam" id="PF01702">
    <property type="entry name" value="TGT"/>
    <property type="match status" value="2"/>
</dbReference>
<sequence length="520" mass="57250">MPMSTSRQSCSLSFTIAQASISKSLFSPRVGTLSLTRNGDGNIDIDTPGVIVNTSRGVVPHLSREQYKQCSSVRWVHVPFETFLEHKPPVPTLQTGQDPLHRFLGYPSDKCVVSMSLRDPHDGREVPSNGNAFVSANTIRGVRKVSPDEWRSYALACKPDIVVPLSDTPFNPSPYSQKRLTKSIERSFTWLTHFLQPIEGSHPFNVFVHLAGGASIAARTAFSESLLETLHGKDADMVKPLKSLDEGVTGYQLDLVPLRLALSGVINIDTSPVTTDPGIKTSDIVPLLRSSLFPLPTHKIRLVNSSKSPHEMLTLIQQIGVDLFDAQWAQRAADIGIALDFSFPVGNWGTRRRSNGKQDLGHNLFDPSYAEDFAPLANCFIGEATRNGDVPVCMCGACSPLSPHTRISHSSLDESAPNGGEVGQPFTRAYLHHLLHTHEMSAHSLLVLHNLAVLDAFFAGVRNAIRSLGNETFDLEISRFFQEYDEELLVFSESEAMWGEVEMARGKGRLTREKAKQTTV</sequence>
<dbReference type="InterPro" id="IPR036511">
    <property type="entry name" value="TGT-like_sf"/>
</dbReference>
<dbReference type="PANTHER" id="PTHR46064">
    <property type="entry name" value="QUEUINE TRNA-RIBOSYLTRANSFERASE ACCESSORY SUBUNIT 2"/>
    <property type="match status" value="1"/>
</dbReference>
<dbReference type="AlphaFoldDB" id="A0A9P8AXR3"/>
<name>A0A9P8AXR3_9AGAR</name>
<gene>
    <name evidence="2" type="ORF">BT62DRAFT_427721</name>
</gene>
<proteinExistence type="predicted"/>
<dbReference type="Proteomes" id="UP000812287">
    <property type="component" value="Unassembled WGS sequence"/>
</dbReference>
<keyword evidence="3" id="KW-1185">Reference proteome</keyword>
<accession>A0A9P8AXR3</accession>